<keyword evidence="3" id="KW-1003">Cell membrane</keyword>
<accession>A0ABD5IUY4</accession>
<evidence type="ECO:0000256" key="1">
    <source>
        <dbReference type="ARBA" id="ARBA00004651"/>
    </source>
</evidence>
<feature type="transmembrane region" description="Helical" evidence="7">
    <location>
        <begin position="375"/>
        <end position="399"/>
    </location>
</feature>
<evidence type="ECO:0000256" key="3">
    <source>
        <dbReference type="ARBA" id="ARBA00022475"/>
    </source>
</evidence>
<feature type="transmembrane region" description="Helical" evidence="7">
    <location>
        <begin position="220"/>
        <end position="239"/>
    </location>
</feature>
<name>A0ABD5IUY4_9BACL</name>
<evidence type="ECO:0000256" key="5">
    <source>
        <dbReference type="ARBA" id="ARBA00022989"/>
    </source>
</evidence>
<evidence type="ECO:0000256" key="2">
    <source>
        <dbReference type="ARBA" id="ARBA00022448"/>
    </source>
</evidence>
<dbReference type="Pfam" id="PF07690">
    <property type="entry name" value="MFS_1"/>
    <property type="match status" value="1"/>
</dbReference>
<evidence type="ECO:0000256" key="7">
    <source>
        <dbReference type="SAM" id="Phobius"/>
    </source>
</evidence>
<evidence type="ECO:0000256" key="6">
    <source>
        <dbReference type="ARBA" id="ARBA00023136"/>
    </source>
</evidence>
<dbReference type="SUPFAM" id="SSF103473">
    <property type="entry name" value="MFS general substrate transporter"/>
    <property type="match status" value="1"/>
</dbReference>
<dbReference type="InterPro" id="IPR011701">
    <property type="entry name" value="MFS"/>
</dbReference>
<dbReference type="PROSITE" id="PS50850">
    <property type="entry name" value="MFS"/>
    <property type="match status" value="1"/>
</dbReference>
<dbReference type="CDD" id="cd06173">
    <property type="entry name" value="MFS_MefA_like"/>
    <property type="match status" value="1"/>
</dbReference>
<keyword evidence="6 7" id="KW-0472">Membrane</keyword>
<feature type="transmembrane region" description="Helical" evidence="7">
    <location>
        <begin position="12"/>
        <end position="34"/>
    </location>
</feature>
<dbReference type="InterPro" id="IPR036259">
    <property type="entry name" value="MFS_trans_sf"/>
</dbReference>
<organism evidence="9 10">
    <name type="scientific">Anoxybacteroides rupiense</name>
    <dbReference type="NCBI Taxonomy" id="311460"/>
    <lineage>
        <taxon>Bacteria</taxon>
        <taxon>Bacillati</taxon>
        <taxon>Bacillota</taxon>
        <taxon>Bacilli</taxon>
        <taxon>Bacillales</taxon>
        <taxon>Anoxybacillaceae</taxon>
        <taxon>Anoxybacteroides</taxon>
    </lineage>
</organism>
<dbReference type="RefSeq" id="WP_328217696.1">
    <property type="nucleotide sequence ID" value="NZ_JARTLI010000006.1"/>
</dbReference>
<feature type="transmembrane region" description="Helical" evidence="7">
    <location>
        <begin position="142"/>
        <end position="160"/>
    </location>
</feature>
<dbReference type="PANTHER" id="PTHR43266">
    <property type="entry name" value="MACROLIDE-EFFLUX PROTEIN"/>
    <property type="match status" value="1"/>
</dbReference>
<dbReference type="Gene3D" id="1.20.1250.20">
    <property type="entry name" value="MFS general substrate transporter like domains"/>
    <property type="match status" value="1"/>
</dbReference>
<evidence type="ECO:0000313" key="9">
    <source>
        <dbReference type="EMBL" id="MED5051484.1"/>
    </source>
</evidence>
<sequence>MRGKNPFEAWQYHLLLLLGIGISNVGDWIYLISLNLLVLNMTDSPFAVSILYMLKPLAALLTNAWSGSVIDRFNKRNLMIMLDVIRAVLIAILPFCSSIGAIYFIVFFICIASAVFGPVSMTYITQLTPPEQRQRFNSLRSLMDSGGFLIGPAVAGALFLVGTPVLALYINSLALLFSGGITLLLPNVETQLVSHPADHKGSFQLLKNDWKLVMNFSYRYVYITLIYFLFSCMMVIATAVDSLEAAFAKEVLALSESEYGFLVSVAGGGVALGAIVNAIFSRKLATSWLIGFGAFHVAIGYMIYACSSSFSIAALGFFILSVSLSFANTGFYTFYQNNIPVSVMGRVGSIYGFIEAIFLVITTAVFGMMAQLASIQSVVMIGAFLMLLVTSILCALALLPAKKKYYSSIITETIEDSQA</sequence>
<keyword evidence="2" id="KW-0813">Transport</keyword>
<evidence type="ECO:0000256" key="4">
    <source>
        <dbReference type="ARBA" id="ARBA00022692"/>
    </source>
</evidence>
<dbReference type="EMBL" id="JARTLI010000006">
    <property type="protein sequence ID" value="MED5051484.1"/>
    <property type="molecule type" value="Genomic_DNA"/>
</dbReference>
<evidence type="ECO:0000259" key="8">
    <source>
        <dbReference type="PROSITE" id="PS50850"/>
    </source>
</evidence>
<dbReference type="GO" id="GO:0005886">
    <property type="term" value="C:plasma membrane"/>
    <property type="evidence" value="ECO:0007669"/>
    <property type="project" value="UniProtKB-SubCell"/>
</dbReference>
<dbReference type="PANTHER" id="PTHR43266:SF2">
    <property type="entry name" value="MAJOR FACILITATOR SUPERFAMILY (MFS) PROFILE DOMAIN-CONTAINING PROTEIN"/>
    <property type="match status" value="1"/>
</dbReference>
<dbReference type="InterPro" id="IPR022324">
    <property type="entry name" value="Bacilysin_exporter_BacE_put"/>
</dbReference>
<dbReference type="InterPro" id="IPR020846">
    <property type="entry name" value="MFS_dom"/>
</dbReference>
<feature type="domain" description="Major facilitator superfamily (MFS) profile" evidence="8">
    <location>
        <begin position="12"/>
        <end position="403"/>
    </location>
</feature>
<protein>
    <submittedName>
        <fullName evidence="9">MFS transporter</fullName>
    </submittedName>
</protein>
<dbReference type="AlphaFoldDB" id="A0ABD5IUY4"/>
<proteinExistence type="predicted"/>
<comment type="subcellular location">
    <subcellularLocation>
        <location evidence="1">Cell membrane</location>
        <topology evidence="1">Multi-pass membrane protein</topology>
    </subcellularLocation>
</comment>
<dbReference type="PRINTS" id="PR01988">
    <property type="entry name" value="EXPORTERBACE"/>
</dbReference>
<reference evidence="9 10" key="1">
    <citation type="submission" date="2023-03" db="EMBL/GenBank/DDBJ databases">
        <title>Bacillus Genome Sequencing.</title>
        <authorList>
            <person name="Dunlap C."/>
        </authorList>
    </citation>
    <scope>NUCLEOTIDE SEQUENCE [LARGE SCALE GENOMIC DNA]</scope>
    <source>
        <strain evidence="9 10">NRS-38</strain>
    </source>
</reference>
<feature type="transmembrane region" description="Helical" evidence="7">
    <location>
        <begin position="287"/>
        <end position="304"/>
    </location>
</feature>
<feature type="transmembrane region" description="Helical" evidence="7">
    <location>
        <begin position="259"/>
        <end position="280"/>
    </location>
</feature>
<dbReference type="Proteomes" id="UP001339962">
    <property type="component" value="Unassembled WGS sequence"/>
</dbReference>
<evidence type="ECO:0000313" key="10">
    <source>
        <dbReference type="Proteomes" id="UP001339962"/>
    </source>
</evidence>
<feature type="transmembrane region" description="Helical" evidence="7">
    <location>
        <begin position="46"/>
        <end position="66"/>
    </location>
</feature>
<gene>
    <name evidence="9" type="ORF">P9850_06360</name>
</gene>
<keyword evidence="5 7" id="KW-1133">Transmembrane helix</keyword>
<comment type="caution">
    <text evidence="9">The sequence shown here is derived from an EMBL/GenBank/DDBJ whole genome shotgun (WGS) entry which is preliminary data.</text>
</comment>
<keyword evidence="4 7" id="KW-0812">Transmembrane</keyword>
<feature type="transmembrane region" description="Helical" evidence="7">
    <location>
        <begin position="310"/>
        <end position="335"/>
    </location>
</feature>
<feature type="transmembrane region" description="Helical" evidence="7">
    <location>
        <begin position="347"/>
        <end position="369"/>
    </location>
</feature>